<proteinExistence type="inferred from homology"/>
<evidence type="ECO:0000256" key="8">
    <source>
        <dbReference type="ARBA" id="ARBA00022825"/>
    </source>
</evidence>
<dbReference type="InterPro" id="IPR000209">
    <property type="entry name" value="Peptidase_S8/S53_dom"/>
</dbReference>
<evidence type="ECO:0000256" key="6">
    <source>
        <dbReference type="ARBA" id="ARBA00022737"/>
    </source>
</evidence>
<dbReference type="Pfam" id="PF02225">
    <property type="entry name" value="PA"/>
    <property type="match status" value="1"/>
</dbReference>
<keyword evidence="2" id="KW-0134">Cell wall</keyword>
<protein>
    <submittedName>
        <fullName evidence="14">Leucine-rich repeat protein</fullName>
    </submittedName>
</protein>
<feature type="domain" description="SLH" evidence="13">
    <location>
        <begin position="2115"/>
        <end position="2173"/>
    </location>
</feature>
<comment type="similarity">
    <text evidence="1 9 10">Belongs to the peptidase S8 family.</text>
</comment>
<dbReference type="InterPro" id="IPR034216">
    <property type="entry name" value="C5a_Peptidase"/>
</dbReference>
<accession>A0ABV1G3K2</accession>
<dbReference type="InterPro" id="IPR026906">
    <property type="entry name" value="LRR_5"/>
</dbReference>
<dbReference type="EMBL" id="JBBMFF010000097">
    <property type="protein sequence ID" value="MEQ2509980.1"/>
    <property type="molecule type" value="Genomic_DNA"/>
</dbReference>
<dbReference type="Pfam" id="PF13306">
    <property type="entry name" value="LRR_5"/>
    <property type="match status" value="3"/>
</dbReference>
<dbReference type="Pfam" id="PF06280">
    <property type="entry name" value="fn3_5"/>
    <property type="match status" value="1"/>
</dbReference>
<name>A0ABV1G3K2_9FIRM</name>
<dbReference type="InterPro" id="IPR036852">
    <property type="entry name" value="Peptidase_S8/S53_dom_sf"/>
</dbReference>
<evidence type="ECO:0000256" key="2">
    <source>
        <dbReference type="ARBA" id="ARBA00022512"/>
    </source>
</evidence>
<dbReference type="SMART" id="SM00635">
    <property type="entry name" value="BID_2"/>
    <property type="match status" value="1"/>
</dbReference>
<evidence type="ECO:0000256" key="10">
    <source>
        <dbReference type="RuleBase" id="RU003355"/>
    </source>
</evidence>
<dbReference type="PRINTS" id="PR00723">
    <property type="entry name" value="SUBTILISIN"/>
</dbReference>
<sequence>MKMKRFLAILLVLAMCLTTLGVVPAMAVEPAAEESDDAISARWTDKNSLSPADQEITPHEVEGEIPSADGVDLSNDENALKASDIVTVIVELESEPLADAAMGELDTFISSPACLQLEQDLLNEQASVRAEIEALTGKTETASVNGASDLTYSYTTVLNGFSMKLPYGKLDEVRSLNGVKNVWVAEQYSLPEDLSADDDTISMNSSTGMVGSTEANAMGYDGTGTIVAILDTGFMKAHEAFSVMPTNTKYSKDDIASLLQSQSLASKVTDADSVYINEKAPYGYDYANGDADAEAVGQAHGVHVAGTVAGNNGKDFHGVAPNAQLMIMKIFGDNSGSTSDDIILAGIDDAVKLGADSINMSLGSPAGFTDYGDENESVEEHLTYYGVYTRAEKAGVNVLVAAGNETASTMYVTAHSNLTYAEYPDNGIVASPSTVAASLSVASVDNVKFTSTYLMLGEEKIPYNNAVDNATSNPYDILETMDGKTLEYVMVPGLGEEKDFEGLDLTGKIAVVQRGTLNFGTKAENASKAGAVACIIYDNVSGSLLNAALETYFIPTITITKASGEKLAAAAEKKVSFSKEYYGLVDNPVGGGVSSFSSKGPAPDLSIKPEISAPGGGIRSSVLGAADAYEVYSGTSMATPHMAGEAALLRQYLNKNYPNITGEDLGDLVNSLLMSTASPSREPDGTYYPVRRQGAGVANIANAIESGAYLSVEGSKRPKAEVGSSKDGVYTYTATVHNMTGEAKSYTVDTTAMIETIKVINGESFASNSNRDLTADEVTITYTGLTADNKITAPANGEATFSVKLELTAAGKKAYNDNFPNGSYVEGFTFLTADEGVSLSLPILGFYGDWNSLQVFQGTYDEGSANVTYSVLADVNASLSGNYVGVNNRTDTFARRWMGFGPARGGRMLLHLSSLLRNSEAYQITVKNAKGETMWDSGDLGAVRKTYITVTQTGYQATATLVQQGWNGRLPGADGSYNAGDWAPEGEYTFSVRGRGVGSDVDDYQSYTFYVDNTKPELKSAELYEDENGDLKLALTVSDNKYLQFLWVIDSAQQFFYLEAAEEFKDMKEGETVRVVLDASDLVQQLSLKAANPGRVGIMLGDCANNTSTTFIDIGPQGMEIEPAEIAVGETKQLSYKVYPASMQDTAFTWTSSDESVATVNEKGEVTGVSDGTVCITATAFSRLSSYCMVTVGQGVSTERNFGECGNPGEIFTTEDGLWWRVSGPDTVVLLPENNKTQNYSGSYSSMAEIVVPAAVSYAGKTYRVTAIAAEAFYFNSKTTSITLPEGLETIGNAAFFFASGLTSLNLPDSIRSIGAMALNGVSKAPLTIPASVEFIGDSAFSGSGVVDGDLPEGLTYLGDKAFSNCTGLTSITLPSTVETYGPNIFYGCSNVTYVELPQNMEKIPNGLLWSCTSLKRIYIPSSVREIGNAAFYSSGIEKLNLPDGLQEIEPWAFCSTKLKEIIIPDSVGTIGFRAFIYCDGVENCVVGSGVKEIGQDAFYFWNNKFEDQTGVMHAKTTEQAKLLRYSGYGHEILINGAPYTSYFGGQFAVDGISYMPTSDTTVRVTAISDDAKTETFSIPATVTNEGDGRTYAVTELADRLLFQNQSVLTMLDLPDTIEKTGDRTFDQMFNVRTFGKLPANLKSVGYQSFGYLGWEMRLEQQGLIPAWQTDVLDIPGSIEFMDQCAFAGNRYKTINVGEGITYLSYYSLYGNKEAKEINLPSTLKRVEESALYDCRNAKINLPDSLEYIGKSAFAGDLDGETIHLPENLQYLGDTAFGTQMYTADYSSKYWVGPTTIYLNGSLSNIGARVFRPDAKVIAVLNSQRNKVARFTDLNELPTVIWDGKTDIGYNDGSCIPEGVTVTLRGNVTIDGKLCIEGKLIVPHGAKLTITKDAVILGEDNIVYEGCKHEHVKENIVPATCTEDGSKTVVCEDCGETLSTEVIPAKGHSFGDWTVTKEATCFEDGEETRTCSVCQAVETRPIFANSDNCPSKAFSDLDAKAWYHEGVDYALTNGLMNGVGGGKFEPDGQLTRAQLVTVLYRAAGEPDTGKQVNPFTDVADDAWYTKAVIWAANNGIVNGVAKNVFAPDASITREQIATMLYRYAGAEAAKEDKLSAFPDAAKTSDWAKEALNWAVASGLINGVADANGTASLEPQATATRAQIATILMRWLEK</sequence>
<organism evidence="14 15">
    <name type="scientific">Faecousia intestinalis</name>
    <dbReference type="NCBI Taxonomy" id="3133167"/>
    <lineage>
        <taxon>Bacteria</taxon>
        <taxon>Bacillati</taxon>
        <taxon>Bacillota</taxon>
        <taxon>Clostridia</taxon>
        <taxon>Eubacteriales</taxon>
        <taxon>Oscillospiraceae</taxon>
        <taxon>Faecousia</taxon>
    </lineage>
</organism>
<dbReference type="Pfam" id="PF00395">
    <property type="entry name" value="SLH"/>
    <property type="match status" value="3"/>
</dbReference>
<evidence type="ECO:0000256" key="9">
    <source>
        <dbReference type="PROSITE-ProRule" id="PRU01240"/>
    </source>
</evidence>
<dbReference type="Gene3D" id="3.50.30.30">
    <property type="match status" value="1"/>
</dbReference>
<dbReference type="InterPro" id="IPR023828">
    <property type="entry name" value="Peptidase_S8_Ser-AS"/>
</dbReference>
<dbReference type="PANTHER" id="PTHR43806">
    <property type="entry name" value="PEPTIDASE S8"/>
    <property type="match status" value="1"/>
</dbReference>
<dbReference type="PROSITE" id="PS00138">
    <property type="entry name" value="SUBTILASE_SER"/>
    <property type="match status" value="1"/>
</dbReference>
<gene>
    <name evidence="14" type="ORF">WMO66_01730</name>
</gene>
<feature type="active site" description="Charge relay system" evidence="9">
    <location>
        <position position="636"/>
    </location>
</feature>
<evidence type="ECO:0000259" key="13">
    <source>
        <dbReference type="PROSITE" id="PS51272"/>
    </source>
</evidence>
<evidence type="ECO:0000256" key="5">
    <source>
        <dbReference type="ARBA" id="ARBA00022729"/>
    </source>
</evidence>
<feature type="active site" description="Charge relay system" evidence="9">
    <location>
        <position position="300"/>
    </location>
</feature>
<evidence type="ECO:0000256" key="4">
    <source>
        <dbReference type="ARBA" id="ARBA00022670"/>
    </source>
</evidence>
<evidence type="ECO:0000256" key="3">
    <source>
        <dbReference type="ARBA" id="ARBA00022525"/>
    </source>
</evidence>
<keyword evidence="6" id="KW-0677">Repeat</keyword>
<feature type="active site" description="Charge relay system" evidence="9">
    <location>
        <position position="231"/>
    </location>
</feature>
<evidence type="ECO:0000313" key="15">
    <source>
        <dbReference type="Proteomes" id="UP001491552"/>
    </source>
</evidence>
<dbReference type="SUPFAM" id="SSF49373">
    <property type="entry name" value="Invasin/intimin cell-adhesion fragments"/>
    <property type="match status" value="1"/>
</dbReference>
<dbReference type="InterPro" id="IPR003137">
    <property type="entry name" value="PA_domain"/>
</dbReference>
<dbReference type="SUPFAM" id="SSF52743">
    <property type="entry name" value="Subtilisin-like"/>
    <property type="match status" value="1"/>
</dbReference>
<feature type="signal peptide" evidence="12">
    <location>
        <begin position="1"/>
        <end position="27"/>
    </location>
</feature>
<dbReference type="PROSITE" id="PS51892">
    <property type="entry name" value="SUBTILASE"/>
    <property type="match status" value="1"/>
</dbReference>
<feature type="domain" description="SLH" evidence="13">
    <location>
        <begin position="2051"/>
        <end position="2114"/>
    </location>
</feature>
<dbReference type="Gene3D" id="3.80.10.10">
    <property type="entry name" value="Ribonuclease Inhibitor"/>
    <property type="match status" value="2"/>
</dbReference>
<dbReference type="Gene3D" id="2.60.40.1080">
    <property type="match status" value="1"/>
</dbReference>
<keyword evidence="5 12" id="KW-0732">Signal</keyword>
<dbReference type="CDD" id="cd07475">
    <property type="entry name" value="Peptidases_S8_C5a_Peptidase"/>
    <property type="match status" value="1"/>
</dbReference>
<reference evidence="14 15" key="1">
    <citation type="submission" date="2024-03" db="EMBL/GenBank/DDBJ databases">
        <title>Human intestinal bacterial collection.</title>
        <authorList>
            <person name="Pauvert C."/>
            <person name="Hitch T.C.A."/>
            <person name="Clavel T."/>
        </authorList>
    </citation>
    <scope>NUCLEOTIDE SEQUENCE [LARGE SCALE GENOMIC DNA]</scope>
    <source>
        <strain evidence="14 15">CLA-AA-H192</strain>
    </source>
</reference>
<dbReference type="InterPro" id="IPR010435">
    <property type="entry name" value="C5a/SBT2-like_Fn3"/>
</dbReference>
<dbReference type="Gene3D" id="2.60.40.1710">
    <property type="entry name" value="Subtilisin-like superfamily"/>
    <property type="match status" value="1"/>
</dbReference>
<feature type="domain" description="SLH" evidence="13">
    <location>
        <begin position="1990"/>
        <end position="2049"/>
    </location>
</feature>
<dbReference type="CDD" id="cd02133">
    <property type="entry name" value="PA_C5a_like"/>
    <property type="match status" value="1"/>
</dbReference>
<dbReference type="Proteomes" id="UP001491552">
    <property type="component" value="Unassembled WGS sequence"/>
</dbReference>
<feature type="region of interest" description="Disordered" evidence="11">
    <location>
        <begin position="45"/>
        <end position="73"/>
    </location>
</feature>
<dbReference type="InterPro" id="IPR023827">
    <property type="entry name" value="Peptidase_S8_Asp-AS"/>
</dbReference>
<dbReference type="PROSITE" id="PS00136">
    <property type="entry name" value="SUBTILASE_ASP"/>
    <property type="match status" value="1"/>
</dbReference>
<dbReference type="InterPro" id="IPR001119">
    <property type="entry name" value="SLH_dom"/>
</dbReference>
<dbReference type="SUPFAM" id="SSF52025">
    <property type="entry name" value="PA domain"/>
    <property type="match status" value="1"/>
</dbReference>
<keyword evidence="4 9" id="KW-0645">Protease</keyword>
<keyword evidence="15" id="KW-1185">Reference proteome</keyword>
<comment type="caution">
    <text evidence="14">The sequence shown here is derived from an EMBL/GenBank/DDBJ whole genome shotgun (WGS) entry which is preliminary data.</text>
</comment>
<feature type="chain" id="PRO_5047025578" evidence="12">
    <location>
        <begin position="28"/>
        <end position="2173"/>
    </location>
</feature>
<dbReference type="InterPro" id="IPR046450">
    <property type="entry name" value="PA_dom_sf"/>
</dbReference>
<dbReference type="Pfam" id="PF00082">
    <property type="entry name" value="Peptidase_S8"/>
    <property type="match status" value="1"/>
</dbReference>
<keyword evidence="3" id="KW-0964">Secreted</keyword>
<dbReference type="Pfam" id="PF02368">
    <property type="entry name" value="Big_2"/>
    <property type="match status" value="1"/>
</dbReference>
<dbReference type="InterPro" id="IPR032675">
    <property type="entry name" value="LRR_dom_sf"/>
</dbReference>
<keyword evidence="7 9" id="KW-0378">Hydrolase</keyword>
<dbReference type="PROSITE" id="PS51272">
    <property type="entry name" value="SLH"/>
    <property type="match status" value="3"/>
</dbReference>
<dbReference type="InterPro" id="IPR003343">
    <property type="entry name" value="Big_2"/>
</dbReference>
<dbReference type="Gene3D" id="3.40.50.200">
    <property type="entry name" value="Peptidase S8/S53 domain"/>
    <property type="match status" value="1"/>
</dbReference>
<dbReference type="InterPro" id="IPR015500">
    <property type="entry name" value="Peptidase_S8_subtilisin-rel"/>
</dbReference>
<keyword evidence="8 9" id="KW-0720">Serine protease</keyword>
<evidence type="ECO:0000313" key="14">
    <source>
        <dbReference type="EMBL" id="MEQ2509980.1"/>
    </source>
</evidence>
<evidence type="ECO:0000256" key="12">
    <source>
        <dbReference type="SAM" id="SignalP"/>
    </source>
</evidence>
<evidence type="ECO:0000256" key="11">
    <source>
        <dbReference type="SAM" id="MobiDB-lite"/>
    </source>
</evidence>
<dbReference type="SUPFAM" id="SSF52058">
    <property type="entry name" value="L domain-like"/>
    <property type="match status" value="1"/>
</dbReference>
<dbReference type="PANTHER" id="PTHR43806:SF11">
    <property type="entry name" value="CEREVISIN-RELATED"/>
    <property type="match status" value="1"/>
</dbReference>
<dbReference type="InterPro" id="IPR008964">
    <property type="entry name" value="Invasin/intimin_cell_adhesion"/>
</dbReference>
<evidence type="ECO:0000256" key="7">
    <source>
        <dbReference type="ARBA" id="ARBA00022801"/>
    </source>
</evidence>
<dbReference type="RefSeq" id="WP_349134687.1">
    <property type="nucleotide sequence ID" value="NZ_JBBMFF010000097.1"/>
</dbReference>
<dbReference type="InterPro" id="IPR050131">
    <property type="entry name" value="Peptidase_S8_subtilisin-like"/>
</dbReference>
<evidence type="ECO:0000256" key="1">
    <source>
        <dbReference type="ARBA" id="ARBA00011073"/>
    </source>
</evidence>